<dbReference type="AlphaFoldDB" id="A0A0D8BLX8"/>
<evidence type="ECO:0000256" key="1">
    <source>
        <dbReference type="SAM" id="SignalP"/>
    </source>
</evidence>
<evidence type="ECO:0000313" key="2">
    <source>
        <dbReference type="EMBL" id="KJE25156.1"/>
    </source>
</evidence>
<keyword evidence="3" id="KW-1185">Reference proteome</keyword>
<dbReference type="PANTHER" id="PTHR35271:SF1">
    <property type="entry name" value="ABC TRANSPORTER, SUBSTRATE-BINDING LIPOPROTEIN"/>
    <property type="match status" value="1"/>
</dbReference>
<organism evidence="2 3">
    <name type="scientific">Frankia torreyi</name>
    <dbReference type="NCBI Taxonomy" id="1856"/>
    <lineage>
        <taxon>Bacteria</taxon>
        <taxon>Bacillati</taxon>
        <taxon>Actinomycetota</taxon>
        <taxon>Actinomycetes</taxon>
        <taxon>Frankiales</taxon>
        <taxon>Frankiaceae</taxon>
        <taxon>Frankia</taxon>
    </lineage>
</organism>
<keyword evidence="1" id="KW-0732">Signal</keyword>
<sequence length="354" mass="35204" precursor="true">MAVTTLTPGPHAHGRRGGRVLAPAVASCLAAAISLAACGSSGGDGSPAGTGAGASSAATAKTVHVGVLQLASATVIDQTVAAFEQELKTKLAPRPVSFDVKNAQGDQSLITSISRSFAQSDSDGVAVIGTPAVVALAQQTQEKPIFALAMGDPVGAKVAQSLDRPGKNVTGSVDYVDPAVLLQSIMKITPAPKRLGTIYDPSNQNMQVWIKALRAAVAKYPGVSVVESTISGAQDVPSAARSLTGRVDAELIGPDATVLAALPVVGSAAAGGRLPVYVVGGDATVAGILASIGPDYPTLGRLAADSAAKVLTGTPAAEVAFGQPSGVGFTVQKATMTKLGITLPADLLSAATVQ</sequence>
<proteinExistence type="predicted"/>
<dbReference type="Proteomes" id="UP000032545">
    <property type="component" value="Unassembled WGS sequence"/>
</dbReference>
<dbReference type="RefSeq" id="WP_242417954.1">
    <property type="nucleotide sequence ID" value="NZ_JYFN01000002.1"/>
</dbReference>
<evidence type="ECO:0000313" key="3">
    <source>
        <dbReference type="Proteomes" id="UP000032545"/>
    </source>
</evidence>
<name>A0A0D8BLX8_9ACTN</name>
<feature type="chain" id="PRO_5002326990" evidence="1">
    <location>
        <begin position="37"/>
        <end position="354"/>
    </location>
</feature>
<accession>A0A0D8BLX8</accession>
<protein>
    <submittedName>
        <fullName evidence="2">ABC-type uncharacterized transport system, periplasmic component</fullName>
    </submittedName>
</protein>
<comment type="caution">
    <text evidence="2">The sequence shown here is derived from an EMBL/GenBank/DDBJ whole genome shotgun (WGS) entry which is preliminary data.</text>
</comment>
<reference evidence="2 3" key="2">
    <citation type="journal article" date="2016" name="Genome Announc.">
        <title>Permanent Draft Genome Sequences for Two Variants of Frankia sp. Strain CpI1, the First Frankia Strain Isolated from Root Nodules of Comptonia peregrina.</title>
        <authorList>
            <person name="Oshone R."/>
            <person name="Hurst S.G.IV."/>
            <person name="Abebe-Akele F."/>
            <person name="Simpson S."/>
            <person name="Morris K."/>
            <person name="Thomas W.K."/>
            <person name="Tisa L.S."/>
        </authorList>
    </citation>
    <scope>NUCLEOTIDE SEQUENCE [LARGE SCALE GENOMIC DNA]</scope>
    <source>
        <strain evidence="3">CpI1-S</strain>
    </source>
</reference>
<dbReference type="PATRIC" id="fig|1502723.3.peg.326"/>
<dbReference type="InterPro" id="IPR028082">
    <property type="entry name" value="Peripla_BP_I"/>
</dbReference>
<dbReference type="InterPro" id="IPR007487">
    <property type="entry name" value="ABC_transpt-TYRBP-like"/>
</dbReference>
<gene>
    <name evidence="2" type="ORF">FF36_00289</name>
</gene>
<dbReference type="CDD" id="cd06325">
    <property type="entry name" value="PBP1_ABC_unchar_transporter"/>
    <property type="match status" value="1"/>
</dbReference>
<dbReference type="SUPFAM" id="SSF53822">
    <property type="entry name" value="Periplasmic binding protein-like I"/>
    <property type="match status" value="1"/>
</dbReference>
<dbReference type="Pfam" id="PF04392">
    <property type="entry name" value="ABC_sub_bind"/>
    <property type="match status" value="1"/>
</dbReference>
<dbReference type="PANTHER" id="PTHR35271">
    <property type="entry name" value="ABC TRANSPORTER, SUBSTRATE-BINDING LIPOPROTEIN-RELATED"/>
    <property type="match status" value="1"/>
</dbReference>
<reference evidence="3" key="1">
    <citation type="submission" date="2015-02" db="EMBL/GenBank/DDBJ databases">
        <title>Draft Genome of Frankia sp. CpI1-S.</title>
        <authorList>
            <person name="Oshone R.T."/>
            <person name="Ngom M."/>
            <person name="Ghodhbane-Gtari F."/>
            <person name="Gtari M."/>
            <person name="Morris K."/>
            <person name="Thomas K."/>
            <person name="Sen A."/>
            <person name="Tisa L.S."/>
        </authorList>
    </citation>
    <scope>NUCLEOTIDE SEQUENCE [LARGE SCALE GENOMIC DNA]</scope>
    <source>
        <strain evidence="3">CpI1-S</strain>
    </source>
</reference>
<dbReference type="EMBL" id="JYFN01000002">
    <property type="protein sequence ID" value="KJE25156.1"/>
    <property type="molecule type" value="Genomic_DNA"/>
</dbReference>
<dbReference type="Gene3D" id="3.40.50.2300">
    <property type="match status" value="2"/>
</dbReference>
<feature type="signal peptide" evidence="1">
    <location>
        <begin position="1"/>
        <end position="36"/>
    </location>
</feature>